<feature type="region of interest" description="Disordered" evidence="2">
    <location>
        <begin position="96"/>
        <end position="136"/>
    </location>
</feature>
<dbReference type="Gene3D" id="3.90.228.10">
    <property type="match status" value="1"/>
</dbReference>
<name>A0ABQ5JU97_9EUKA</name>
<dbReference type="Pfam" id="PF00644">
    <property type="entry name" value="PARP"/>
    <property type="match status" value="1"/>
</dbReference>
<keyword evidence="1" id="KW-0328">Glycosyltransferase</keyword>
<feature type="domain" description="PARP catalytic" evidence="3">
    <location>
        <begin position="167"/>
        <end position="381"/>
    </location>
</feature>
<feature type="region of interest" description="Disordered" evidence="2">
    <location>
        <begin position="62"/>
        <end position="81"/>
    </location>
</feature>
<dbReference type="PROSITE" id="PS51059">
    <property type="entry name" value="PARP_CATALYTIC"/>
    <property type="match status" value="1"/>
</dbReference>
<dbReference type="EMBL" id="BQXS01011808">
    <property type="protein sequence ID" value="GKT16989.1"/>
    <property type="molecule type" value="Genomic_DNA"/>
</dbReference>
<sequence>LKRILSTLDDACGRLTESTMSYSEQLIRIEQQDNDLCQTESEVKKQNAQLTKQLDAIGKKRQKAIEEKKKHDKQSQKLEKKYEEDMKRLDDEKKAIDTREIKRAQKQKDLAKKKKKQEEELKKKQKEHDSLKKKREGEIAALKKHVAAIRSKQELPGFWTKFKGVSMDVTAKLGSVPKFDQLRIPMSAKELDALRPFCQSLGPKITSGYRVENPFFWQDYCNYRETSAFTYRSFTKSPVTSPITPTMTSSNVPPWIKLHLESNEQFLFHGTSDVVTQSVIIQGYDNRLGGGLLGNGAYFAEDVNKASGYSSKCTKGNVMTIALVCLGPKPYMFGGSSQSFTKPPKIGSTDFSHTCVIGRNPREFVLYHNHAAYPLYILYYT</sequence>
<keyword evidence="1" id="KW-0808">Transferase</keyword>
<evidence type="ECO:0000259" key="3">
    <source>
        <dbReference type="PROSITE" id="PS51059"/>
    </source>
</evidence>
<feature type="non-terminal residue" evidence="4">
    <location>
        <position position="1"/>
    </location>
</feature>
<proteinExistence type="predicted"/>
<keyword evidence="1" id="KW-0520">NAD</keyword>
<evidence type="ECO:0000313" key="5">
    <source>
        <dbReference type="Proteomes" id="UP001057375"/>
    </source>
</evidence>
<dbReference type="PANTHER" id="PTHR45740">
    <property type="entry name" value="POLY [ADP-RIBOSE] POLYMERASE"/>
    <property type="match status" value="1"/>
</dbReference>
<evidence type="ECO:0000313" key="4">
    <source>
        <dbReference type="EMBL" id="GKT16989.1"/>
    </source>
</evidence>
<keyword evidence="5" id="KW-1185">Reference proteome</keyword>
<dbReference type="Proteomes" id="UP001057375">
    <property type="component" value="Unassembled WGS sequence"/>
</dbReference>
<organism evidence="4 5">
    <name type="scientific">Aduncisulcus paluster</name>
    <dbReference type="NCBI Taxonomy" id="2918883"/>
    <lineage>
        <taxon>Eukaryota</taxon>
        <taxon>Metamonada</taxon>
        <taxon>Carpediemonas-like organisms</taxon>
        <taxon>Aduncisulcus</taxon>
    </lineage>
</organism>
<comment type="caution">
    <text evidence="4">The sequence shown here is derived from an EMBL/GenBank/DDBJ whole genome shotgun (WGS) entry which is preliminary data.</text>
</comment>
<dbReference type="PANTHER" id="PTHR45740:SF2">
    <property type="entry name" value="POLY [ADP-RIBOSE] POLYMERASE"/>
    <property type="match status" value="1"/>
</dbReference>
<protein>
    <recommendedName>
        <fullName evidence="1">Poly [ADP-ribose] polymerase</fullName>
        <shortName evidence="1">PARP</shortName>
        <ecNumber evidence="1">2.4.2.-</ecNumber>
    </recommendedName>
</protein>
<evidence type="ECO:0000256" key="1">
    <source>
        <dbReference type="RuleBase" id="RU362114"/>
    </source>
</evidence>
<feature type="compositionally biased region" description="Basic and acidic residues" evidence="2">
    <location>
        <begin position="63"/>
        <end position="81"/>
    </location>
</feature>
<dbReference type="InterPro" id="IPR051712">
    <property type="entry name" value="ARTD-AVP"/>
</dbReference>
<dbReference type="EC" id="2.4.2.-" evidence="1"/>
<evidence type="ECO:0000256" key="2">
    <source>
        <dbReference type="SAM" id="MobiDB-lite"/>
    </source>
</evidence>
<dbReference type="InterPro" id="IPR012317">
    <property type="entry name" value="Poly(ADP-ribose)pol_cat_dom"/>
</dbReference>
<accession>A0ABQ5JU97</accession>
<gene>
    <name evidence="4" type="ORF">ADUPG1_011017</name>
</gene>
<dbReference type="SUPFAM" id="SSF56399">
    <property type="entry name" value="ADP-ribosylation"/>
    <property type="match status" value="1"/>
</dbReference>
<reference evidence="4" key="1">
    <citation type="submission" date="2022-03" db="EMBL/GenBank/DDBJ databases">
        <title>Draft genome sequence of Aduncisulcus paluster, a free-living microaerophilic Fornicata.</title>
        <authorList>
            <person name="Yuyama I."/>
            <person name="Kume K."/>
            <person name="Tamura T."/>
            <person name="Inagaki Y."/>
            <person name="Hashimoto T."/>
        </authorList>
    </citation>
    <scope>NUCLEOTIDE SEQUENCE</scope>
    <source>
        <strain evidence="4">NY0171</strain>
    </source>
</reference>